<dbReference type="Proteomes" id="UP000191661">
    <property type="component" value="Unassembled WGS sequence"/>
</dbReference>
<dbReference type="AlphaFoldDB" id="A0A1V6N0Q2"/>
<name>A0A1V6N0Q2_METAZ</name>
<evidence type="ECO:0000313" key="1">
    <source>
        <dbReference type="EMBL" id="OQD58261.1"/>
    </source>
</evidence>
<organism evidence="1 2">
    <name type="scientific">Methanobrevibacter arboriphilus JCM 13429 = DSM 1125</name>
    <dbReference type="NCBI Taxonomy" id="1300164"/>
    <lineage>
        <taxon>Archaea</taxon>
        <taxon>Methanobacteriati</taxon>
        <taxon>Methanobacteriota</taxon>
        <taxon>Methanomada group</taxon>
        <taxon>Methanobacteria</taxon>
        <taxon>Methanobacteriales</taxon>
        <taxon>Methanobacteriaceae</taxon>
        <taxon>Methanobrevibacter</taxon>
    </lineage>
</organism>
<proteinExistence type="predicted"/>
<evidence type="ECO:0000313" key="2">
    <source>
        <dbReference type="Proteomes" id="UP000191661"/>
    </source>
</evidence>
<comment type="caution">
    <text evidence="1">The sequence shown here is derived from an EMBL/GenBank/DDBJ whole genome shotgun (WGS) entry which is preliminary data.</text>
</comment>
<dbReference type="EMBL" id="JXMW01000022">
    <property type="protein sequence ID" value="OQD58261.1"/>
    <property type="molecule type" value="Genomic_DNA"/>
</dbReference>
<protein>
    <submittedName>
        <fullName evidence="1">Uncharacterized protein</fullName>
    </submittedName>
</protein>
<gene>
    <name evidence="1" type="ORF">MBBAR_22c00080</name>
</gene>
<accession>A0A1V6N0Q2</accession>
<reference evidence="1 2" key="1">
    <citation type="submission" date="2014-12" db="EMBL/GenBank/DDBJ databases">
        <title>Genome sequence of Methanobrevibacter arboriphilicus DH1, DSM1125.</title>
        <authorList>
            <person name="Poehlein A."/>
            <person name="Thauer R.K."/>
            <person name="Seedorf H."/>
            <person name="Daniel R."/>
        </authorList>
    </citation>
    <scope>NUCLEOTIDE SEQUENCE [LARGE SCALE GENOMIC DNA]</scope>
    <source>
        <strain evidence="1 2">DH1</strain>
    </source>
</reference>
<keyword evidence="2" id="KW-1185">Reference proteome</keyword>
<sequence>MYGIFVTEINRENFKNEQIEVYSYYLITYIYHDNNIIVDNNIIII</sequence>